<feature type="signal peptide" evidence="2">
    <location>
        <begin position="1"/>
        <end position="27"/>
    </location>
</feature>
<organism evidence="3 4">
    <name type="scientific">Eiseniibacteriota bacterium</name>
    <dbReference type="NCBI Taxonomy" id="2212470"/>
    <lineage>
        <taxon>Bacteria</taxon>
        <taxon>Candidatus Eiseniibacteriota</taxon>
    </lineage>
</organism>
<accession>A0A948W8C6</accession>
<gene>
    <name evidence="3" type="ORF">KJ970_19845</name>
</gene>
<proteinExistence type="predicted"/>
<reference evidence="3" key="1">
    <citation type="submission" date="2021-05" db="EMBL/GenBank/DDBJ databases">
        <title>Energy efficiency and biological interactions define the core microbiome of deep oligotrophic groundwater.</title>
        <authorList>
            <person name="Mehrshad M."/>
            <person name="Lopez-Fernandez M."/>
            <person name="Bell E."/>
            <person name="Bernier-Latmani R."/>
            <person name="Bertilsson S."/>
            <person name="Dopson M."/>
        </authorList>
    </citation>
    <scope>NUCLEOTIDE SEQUENCE</scope>
    <source>
        <strain evidence="3">Modern_marine.mb.64</strain>
    </source>
</reference>
<name>A0A948W8C6_UNCEI</name>
<feature type="compositionally biased region" description="Low complexity" evidence="1">
    <location>
        <begin position="285"/>
        <end position="304"/>
    </location>
</feature>
<comment type="caution">
    <text evidence="3">The sequence shown here is derived from an EMBL/GenBank/DDBJ whole genome shotgun (WGS) entry which is preliminary data.</text>
</comment>
<feature type="region of interest" description="Disordered" evidence="1">
    <location>
        <begin position="285"/>
        <end position="305"/>
    </location>
</feature>
<dbReference type="EMBL" id="JAHJDP010000117">
    <property type="protein sequence ID" value="MBU2693175.1"/>
    <property type="molecule type" value="Genomic_DNA"/>
</dbReference>
<sequence>MIRHSRFLFHALIASLVCILISGAAHSFEGSEEDGEPAPRTASATNEAGMSAANAELARQIRGTWFAGQLTFFLDVDSQGAVSGTLSIEGTSTFQVQGELILAIVDPDAEGQPNYDTLQELTLQRQGSGIDPAGGAAGKSAGGLLLGTWISRGTGEGSVELVFASESKLVFDGEEAAYSLVDGAIRLQGETGPVDFPYALSGNTLVVNFPNGERYTFDKISDSVAQGNDRLISSLLTSHGWESFNFSSSSSTTYSGGESITYSYGSSQYRKMYFYPDGTYSHSKSSETSFSGSGSQSGVGSMAGASGGSGTAGRWMVQDGGLYLAQGNDSFRKVDFWIFCNRKSNVNAPSRDHPKGSEPFYYVEGSQQCRCGGWPIVVIFGNEYKRAD</sequence>
<dbReference type="AlphaFoldDB" id="A0A948W8C6"/>
<evidence type="ECO:0000313" key="4">
    <source>
        <dbReference type="Proteomes" id="UP000777784"/>
    </source>
</evidence>
<evidence type="ECO:0000313" key="3">
    <source>
        <dbReference type="EMBL" id="MBU2693175.1"/>
    </source>
</evidence>
<protein>
    <submittedName>
        <fullName evidence="3">Uncharacterized protein</fullName>
    </submittedName>
</protein>
<evidence type="ECO:0000256" key="1">
    <source>
        <dbReference type="SAM" id="MobiDB-lite"/>
    </source>
</evidence>
<evidence type="ECO:0000256" key="2">
    <source>
        <dbReference type="SAM" id="SignalP"/>
    </source>
</evidence>
<feature type="chain" id="PRO_5036830408" evidence="2">
    <location>
        <begin position="28"/>
        <end position="388"/>
    </location>
</feature>
<keyword evidence="2" id="KW-0732">Signal</keyword>
<dbReference type="Proteomes" id="UP000777784">
    <property type="component" value="Unassembled WGS sequence"/>
</dbReference>